<dbReference type="PROSITE" id="PS00059">
    <property type="entry name" value="ADH_ZINC"/>
    <property type="match status" value="1"/>
</dbReference>
<evidence type="ECO:0000256" key="3">
    <source>
        <dbReference type="ARBA" id="ARBA00013190"/>
    </source>
</evidence>
<evidence type="ECO:0000313" key="11">
    <source>
        <dbReference type="EMBL" id="TQL46782.1"/>
    </source>
</evidence>
<keyword evidence="12" id="KW-1185">Reference proteome</keyword>
<keyword evidence="7" id="KW-0520">NAD</keyword>
<comment type="similarity">
    <text evidence="2 8">Belongs to the zinc-containing alcohol dehydrogenase family.</text>
</comment>
<gene>
    <name evidence="11" type="ORF">FB562_2307</name>
</gene>
<dbReference type="NCBIfam" id="TIGR03366">
    <property type="entry name" value="HpnZ_proposed"/>
    <property type="match status" value="1"/>
</dbReference>
<dbReference type="AlphaFoldDB" id="A0A542YFD1"/>
<protein>
    <recommendedName>
        <fullName evidence="3">alcohol dehydrogenase</fullName>
        <ecNumber evidence="3">1.1.1.1</ecNumber>
    </recommendedName>
</protein>
<dbReference type="SUPFAM" id="SSF50129">
    <property type="entry name" value="GroES-like"/>
    <property type="match status" value="1"/>
</dbReference>
<feature type="domain" description="Alcohol dehydrogenase-like C-terminal" evidence="9">
    <location>
        <begin position="205"/>
        <end position="329"/>
    </location>
</feature>
<dbReference type="InterPro" id="IPR013149">
    <property type="entry name" value="ADH-like_C"/>
</dbReference>
<organism evidence="11 12">
    <name type="scientific">Homoserinimonas aerilata</name>
    <dbReference type="NCBI Taxonomy" id="1162970"/>
    <lineage>
        <taxon>Bacteria</taxon>
        <taxon>Bacillati</taxon>
        <taxon>Actinomycetota</taxon>
        <taxon>Actinomycetes</taxon>
        <taxon>Micrococcales</taxon>
        <taxon>Microbacteriaceae</taxon>
        <taxon>Homoserinimonas</taxon>
    </lineage>
</organism>
<dbReference type="Gene3D" id="3.40.50.720">
    <property type="entry name" value="NAD(P)-binding Rossmann-like Domain"/>
    <property type="match status" value="1"/>
</dbReference>
<evidence type="ECO:0000313" key="12">
    <source>
        <dbReference type="Proteomes" id="UP000317998"/>
    </source>
</evidence>
<dbReference type="OrthoDB" id="9797931at2"/>
<evidence type="ECO:0000256" key="7">
    <source>
        <dbReference type="ARBA" id="ARBA00023027"/>
    </source>
</evidence>
<dbReference type="InterPro" id="IPR002328">
    <property type="entry name" value="ADH_Zn_CS"/>
</dbReference>
<dbReference type="GO" id="GO:0005737">
    <property type="term" value="C:cytoplasm"/>
    <property type="evidence" value="ECO:0007669"/>
    <property type="project" value="TreeGrafter"/>
</dbReference>
<sequence length="390" mass="39709">MPNATHPTRDVLLSPSPTAVVWSGAGHPLVQIATPGVSLGAGDLLVEVELATVCGSDLHTVLGHRSADTPLVLGHEQVGRVVALGEHARASNGTPLMVGMRVIWSVAVACGDCDRCVRGLSQKCRTLAKYGHDRVRRGWELSGGFATHVQVLAGTAVIIVDDELPAAVIAPASCATATVVAALDAASGVVPLAGETVVIAGAGLLGLTACAMATDAGATVIVSDPDAMRREVALRFGAAAAVEPVALQPTLARMLEQGSREPLVAIEMSGAPSAVAALVSTVGVGGVVVLVGSVSPGELVPIDPESIVRRLVTLRGVHNYGGGQLERAAEYLEGAAGRYPFASLVGETFGLGEVEQALELAARGTHLRVAIDPRSQTRTPALQAVAHASP</sequence>
<evidence type="ECO:0000256" key="8">
    <source>
        <dbReference type="RuleBase" id="RU361277"/>
    </source>
</evidence>
<dbReference type="PANTHER" id="PTHR42940:SF3">
    <property type="entry name" value="ALCOHOL DEHYDROGENASE 1-RELATED"/>
    <property type="match status" value="1"/>
</dbReference>
<dbReference type="EC" id="1.1.1.1" evidence="3"/>
<reference evidence="11 12" key="1">
    <citation type="submission" date="2019-06" db="EMBL/GenBank/DDBJ databases">
        <title>Sequencing the genomes of 1000 actinobacteria strains.</title>
        <authorList>
            <person name="Klenk H.-P."/>
        </authorList>
    </citation>
    <scope>NUCLEOTIDE SEQUENCE [LARGE SCALE GENOMIC DNA]</scope>
    <source>
        <strain evidence="11 12">DSM 26477</strain>
    </source>
</reference>
<evidence type="ECO:0000256" key="1">
    <source>
        <dbReference type="ARBA" id="ARBA00001947"/>
    </source>
</evidence>
<dbReference type="Gene3D" id="3.90.180.10">
    <property type="entry name" value="Medium-chain alcohol dehydrogenases, catalytic domain"/>
    <property type="match status" value="1"/>
</dbReference>
<dbReference type="GO" id="GO:0004022">
    <property type="term" value="F:alcohol dehydrogenase (NAD+) activity"/>
    <property type="evidence" value="ECO:0007669"/>
    <property type="project" value="UniProtKB-EC"/>
</dbReference>
<evidence type="ECO:0000259" key="10">
    <source>
        <dbReference type="Pfam" id="PF08240"/>
    </source>
</evidence>
<dbReference type="GO" id="GO:0008270">
    <property type="term" value="F:zinc ion binding"/>
    <property type="evidence" value="ECO:0007669"/>
    <property type="project" value="InterPro"/>
</dbReference>
<evidence type="ECO:0000256" key="6">
    <source>
        <dbReference type="ARBA" id="ARBA00023002"/>
    </source>
</evidence>
<dbReference type="InterPro" id="IPR017743">
    <property type="entry name" value="ADH_phosphonate_catab-assoc"/>
</dbReference>
<comment type="cofactor">
    <cofactor evidence="1 8">
        <name>Zn(2+)</name>
        <dbReference type="ChEBI" id="CHEBI:29105"/>
    </cofactor>
</comment>
<dbReference type="EMBL" id="VFOM01000002">
    <property type="protein sequence ID" value="TQL46782.1"/>
    <property type="molecule type" value="Genomic_DNA"/>
</dbReference>
<keyword evidence="6" id="KW-0560">Oxidoreductase</keyword>
<name>A0A542YFD1_9MICO</name>
<dbReference type="InterPro" id="IPR036291">
    <property type="entry name" value="NAD(P)-bd_dom_sf"/>
</dbReference>
<proteinExistence type="inferred from homology"/>
<keyword evidence="5 8" id="KW-0862">Zinc</keyword>
<evidence type="ECO:0000256" key="2">
    <source>
        <dbReference type="ARBA" id="ARBA00008072"/>
    </source>
</evidence>
<evidence type="ECO:0000256" key="4">
    <source>
        <dbReference type="ARBA" id="ARBA00022723"/>
    </source>
</evidence>
<feature type="domain" description="Alcohol dehydrogenase-like N-terminal" evidence="10">
    <location>
        <begin position="40"/>
        <end position="156"/>
    </location>
</feature>
<evidence type="ECO:0000256" key="5">
    <source>
        <dbReference type="ARBA" id="ARBA00022833"/>
    </source>
</evidence>
<dbReference type="Proteomes" id="UP000317998">
    <property type="component" value="Unassembled WGS sequence"/>
</dbReference>
<dbReference type="Pfam" id="PF08240">
    <property type="entry name" value="ADH_N"/>
    <property type="match status" value="1"/>
</dbReference>
<keyword evidence="4 8" id="KW-0479">Metal-binding</keyword>
<evidence type="ECO:0000259" key="9">
    <source>
        <dbReference type="Pfam" id="PF00107"/>
    </source>
</evidence>
<dbReference type="InterPro" id="IPR011032">
    <property type="entry name" value="GroES-like_sf"/>
</dbReference>
<dbReference type="SUPFAM" id="SSF51735">
    <property type="entry name" value="NAD(P)-binding Rossmann-fold domains"/>
    <property type="match status" value="1"/>
</dbReference>
<accession>A0A542YFD1</accession>
<dbReference type="InterPro" id="IPR013154">
    <property type="entry name" value="ADH-like_N"/>
</dbReference>
<dbReference type="CDD" id="cd08231">
    <property type="entry name" value="MDR_TM0436_like"/>
    <property type="match status" value="1"/>
</dbReference>
<dbReference type="RefSeq" id="WP_141881417.1">
    <property type="nucleotide sequence ID" value="NZ_VFOM01000002.1"/>
</dbReference>
<comment type="caution">
    <text evidence="11">The sequence shown here is derived from an EMBL/GenBank/DDBJ whole genome shotgun (WGS) entry which is preliminary data.</text>
</comment>
<dbReference type="PANTHER" id="PTHR42940">
    <property type="entry name" value="ALCOHOL DEHYDROGENASE 1-RELATED"/>
    <property type="match status" value="1"/>
</dbReference>
<dbReference type="Pfam" id="PF00107">
    <property type="entry name" value="ADH_zinc_N"/>
    <property type="match status" value="1"/>
</dbReference>